<evidence type="ECO:0000313" key="2">
    <source>
        <dbReference type="EMBL" id="OVA11596.1"/>
    </source>
</evidence>
<reference evidence="2 3" key="1">
    <citation type="journal article" date="2017" name="Mol. Plant">
        <title>The Genome of Medicinal Plant Macleaya cordata Provides New Insights into Benzylisoquinoline Alkaloids Metabolism.</title>
        <authorList>
            <person name="Liu X."/>
            <person name="Liu Y."/>
            <person name="Huang P."/>
            <person name="Ma Y."/>
            <person name="Qing Z."/>
            <person name="Tang Q."/>
            <person name="Cao H."/>
            <person name="Cheng P."/>
            <person name="Zheng Y."/>
            <person name="Yuan Z."/>
            <person name="Zhou Y."/>
            <person name="Liu J."/>
            <person name="Tang Z."/>
            <person name="Zhuo Y."/>
            <person name="Zhang Y."/>
            <person name="Yu L."/>
            <person name="Huang J."/>
            <person name="Yang P."/>
            <person name="Peng Q."/>
            <person name="Zhang J."/>
            <person name="Jiang W."/>
            <person name="Zhang Z."/>
            <person name="Lin K."/>
            <person name="Ro D.K."/>
            <person name="Chen X."/>
            <person name="Xiong X."/>
            <person name="Shang Y."/>
            <person name="Huang S."/>
            <person name="Zeng J."/>
        </authorList>
    </citation>
    <scope>NUCLEOTIDE SEQUENCE [LARGE SCALE GENOMIC DNA]</scope>
    <source>
        <strain evidence="3">cv. BLH2017</strain>
        <tissue evidence="2">Root</tissue>
    </source>
</reference>
<organism evidence="2 3">
    <name type="scientific">Macleaya cordata</name>
    <name type="common">Five-seeded plume-poppy</name>
    <name type="synonym">Bocconia cordata</name>
    <dbReference type="NCBI Taxonomy" id="56857"/>
    <lineage>
        <taxon>Eukaryota</taxon>
        <taxon>Viridiplantae</taxon>
        <taxon>Streptophyta</taxon>
        <taxon>Embryophyta</taxon>
        <taxon>Tracheophyta</taxon>
        <taxon>Spermatophyta</taxon>
        <taxon>Magnoliopsida</taxon>
        <taxon>Ranunculales</taxon>
        <taxon>Papaveraceae</taxon>
        <taxon>Papaveroideae</taxon>
        <taxon>Macleaya</taxon>
    </lineage>
</organism>
<evidence type="ECO:0000256" key="1">
    <source>
        <dbReference type="SAM" id="MobiDB-lite"/>
    </source>
</evidence>
<gene>
    <name evidence="2" type="ORF">BVC80_967g4</name>
</gene>
<comment type="caution">
    <text evidence="2">The sequence shown here is derived from an EMBL/GenBank/DDBJ whole genome shotgun (WGS) entry which is preliminary data.</text>
</comment>
<dbReference type="Proteomes" id="UP000195402">
    <property type="component" value="Unassembled WGS sequence"/>
</dbReference>
<keyword evidence="3" id="KW-1185">Reference proteome</keyword>
<dbReference type="EMBL" id="MVGT01001606">
    <property type="protein sequence ID" value="OVA11596.1"/>
    <property type="molecule type" value="Genomic_DNA"/>
</dbReference>
<protein>
    <submittedName>
        <fullName evidence="2">Uncharacterized protein</fullName>
    </submittedName>
</protein>
<name>A0A200QM86_MACCD</name>
<feature type="compositionally biased region" description="Basic and acidic residues" evidence="1">
    <location>
        <begin position="74"/>
        <end position="84"/>
    </location>
</feature>
<accession>A0A200QM86</accession>
<sequence>MLGTQMSRNFSPATTSSAGELTIECGEEGVYVHSNDWSVEAIAAFGSLLLPFLAIVEGKLEPPTGQHALYEPSSAEKRRESWGDGRAAEPFLSEGCQSNRGIKHSFPSNWVWVWPLSMRLDKSTPIFPPSPQCLIEKEKKGVPVCCSKRRKRTA</sequence>
<dbReference type="InParanoid" id="A0A200QM86"/>
<feature type="region of interest" description="Disordered" evidence="1">
    <location>
        <begin position="63"/>
        <end position="84"/>
    </location>
</feature>
<dbReference type="AlphaFoldDB" id="A0A200QM86"/>
<proteinExistence type="predicted"/>
<evidence type="ECO:0000313" key="3">
    <source>
        <dbReference type="Proteomes" id="UP000195402"/>
    </source>
</evidence>